<evidence type="ECO:0000259" key="1">
    <source>
        <dbReference type="Pfam" id="PF00561"/>
    </source>
</evidence>
<keyword evidence="2" id="KW-0378">Hydrolase</keyword>
<evidence type="ECO:0000313" key="3">
    <source>
        <dbReference type="Proteomes" id="UP001595833"/>
    </source>
</evidence>
<dbReference type="InterPro" id="IPR029058">
    <property type="entry name" value="AB_hydrolase_fold"/>
</dbReference>
<comment type="caution">
    <text evidence="2">The sequence shown here is derived from an EMBL/GenBank/DDBJ whole genome shotgun (WGS) entry which is preliminary data.</text>
</comment>
<dbReference type="RefSeq" id="WP_344038851.1">
    <property type="nucleotide sequence ID" value="NZ_BAAAKE010000013.1"/>
</dbReference>
<dbReference type="InterPro" id="IPR050266">
    <property type="entry name" value="AB_hydrolase_sf"/>
</dbReference>
<dbReference type="Pfam" id="PF00561">
    <property type="entry name" value="Abhydrolase_1"/>
    <property type="match status" value="1"/>
</dbReference>
<dbReference type="EMBL" id="JBHSJB010000033">
    <property type="protein sequence ID" value="MFC5058615.1"/>
    <property type="molecule type" value="Genomic_DNA"/>
</dbReference>
<organism evidence="2 3">
    <name type="scientific">Saccharothrix xinjiangensis</name>
    <dbReference type="NCBI Taxonomy" id="204798"/>
    <lineage>
        <taxon>Bacteria</taxon>
        <taxon>Bacillati</taxon>
        <taxon>Actinomycetota</taxon>
        <taxon>Actinomycetes</taxon>
        <taxon>Pseudonocardiales</taxon>
        <taxon>Pseudonocardiaceae</taxon>
        <taxon>Saccharothrix</taxon>
    </lineage>
</organism>
<dbReference type="Proteomes" id="UP001595833">
    <property type="component" value="Unassembled WGS sequence"/>
</dbReference>
<dbReference type="InterPro" id="IPR000073">
    <property type="entry name" value="AB_hydrolase_1"/>
</dbReference>
<dbReference type="PANTHER" id="PTHR43798:SF33">
    <property type="entry name" value="HYDROLASE, PUTATIVE (AFU_ORTHOLOGUE AFUA_2G14860)-RELATED"/>
    <property type="match status" value="1"/>
</dbReference>
<keyword evidence="3" id="KW-1185">Reference proteome</keyword>
<dbReference type="PRINTS" id="PR00111">
    <property type="entry name" value="ABHYDROLASE"/>
</dbReference>
<name>A0ABV9YAJ9_9PSEU</name>
<reference evidence="3" key="1">
    <citation type="journal article" date="2019" name="Int. J. Syst. Evol. Microbiol.">
        <title>The Global Catalogue of Microorganisms (GCM) 10K type strain sequencing project: providing services to taxonomists for standard genome sequencing and annotation.</title>
        <authorList>
            <consortium name="The Broad Institute Genomics Platform"/>
            <consortium name="The Broad Institute Genome Sequencing Center for Infectious Disease"/>
            <person name="Wu L."/>
            <person name="Ma J."/>
        </authorList>
    </citation>
    <scope>NUCLEOTIDE SEQUENCE [LARGE SCALE GENOMIC DNA]</scope>
    <source>
        <strain evidence="3">KCTC 12848</strain>
    </source>
</reference>
<proteinExistence type="predicted"/>
<dbReference type="InterPro" id="IPR000639">
    <property type="entry name" value="Epox_hydrolase-like"/>
</dbReference>
<evidence type="ECO:0000313" key="2">
    <source>
        <dbReference type="EMBL" id="MFC5058615.1"/>
    </source>
</evidence>
<dbReference type="PRINTS" id="PR00412">
    <property type="entry name" value="EPOXHYDRLASE"/>
</dbReference>
<dbReference type="PANTHER" id="PTHR43798">
    <property type="entry name" value="MONOACYLGLYCEROL LIPASE"/>
    <property type="match status" value="1"/>
</dbReference>
<gene>
    <name evidence="2" type="ORF">ACFPFM_33305</name>
</gene>
<protein>
    <submittedName>
        <fullName evidence="2">Alpha/beta fold hydrolase</fullName>
    </submittedName>
</protein>
<accession>A0ABV9YAJ9</accession>
<feature type="domain" description="AB hydrolase-1" evidence="1">
    <location>
        <begin position="33"/>
        <end position="133"/>
    </location>
</feature>
<dbReference type="GO" id="GO:0016787">
    <property type="term" value="F:hydrolase activity"/>
    <property type="evidence" value="ECO:0007669"/>
    <property type="project" value="UniProtKB-KW"/>
</dbReference>
<sequence length="299" mass="32444">MTASTAERTLEIEEHWIDVDGTASRYLEAGTGPPVLLIPGEGSVAEEWYDVIRGLADRYRVVAVDLPGYGYTEPIADASAPAFAAFVWRFVRALGLGRPVLIGHSLGGAVAIHAALDQPSRVPALVLVGSAGLGRAINPLAILQSVTPLGDLTVWLVPVLPRGPWLHTAAVALFGSCRPWRIHPAWWSSQARVLSTPVALETSLRSQRAAVGFFGQRDPVLGRLGDLPMPTLVAWGMQDRQLPFWQGVAARRRLGRGRLALVPWASHFLPSEAPEELVRAVRRFLADVGDDQVRGEWLS</sequence>
<dbReference type="SUPFAM" id="SSF53474">
    <property type="entry name" value="alpha/beta-Hydrolases"/>
    <property type="match status" value="1"/>
</dbReference>
<dbReference type="Gene3D" id="3.40.50.1820">
    <property type="entry name" value="alpha/beta hydrolase"/>
    <property type="match status" value="1"/>
</dbReference>